<reference evidence="1" key="1">
    <citation type="submission" date="2020-02" db="EMBL/GenBank/DDBJ databases">
        <title>Genome sequencing of the panga catfish, Pangasius djambal.</title>
        <authorList>
            <person name="Wen M."/>
            <person name="Zahm M."/>
            <person name="Roques C."/>
            <person name="Cabau C."/>
            <person name="Klopp C."/>
            <person name="Donnadieu C."/>
            <person name="Jouanno E."/>
            <person name="Avarre J.-C."/>
            <person name="Campet M."/>
            <person name="Ha T."/>
            <person name="Dugue R."/>
            <person name="Lampietro C."/>
            <person name="Louis A."/>
            <person name="Herpin A."/>
            <person name="Echchiki A."/>
            <person name="Berthelot C."/>
            <person name="Parey E."/>
            <person name="Roest-Crollius H."/>
            <person name="Braasch I."/>
            <person name="Postlethwait J.H."/>
            <person name="Bobe J."/>
            <person name="Montfort J."/>
            <person name="Bouchez O."/>
            <person name="Begum T."/>
            <person name="Schartl M."/>
            <person name="Gustiano R."/>
            <person name="Guiguen Y."/>
        </authorList>
    </citation>
    <scope>NUCLEOTIDE SEQUENCE</scope>
    <source>
        <strain evidence="1">Pdj_M5554</strain>
    </source>
</reference>
<accession>A0ACC5Y7A7</accession>
<protein>
    <submittedName>
        <fullName evidence="1">Uncharacterized protein</fullName>
    </submittedName>
</protein>
<dbReference type="Proteomes" id="UP000830395">
    <property type="component" value="Chromosome 4"/>
</dbReference>
<keyword evidence="2" id="KW-1185">Reference proteome</keyword>
<comment type="caution">
    <text evidence="1">The sequence shown here is derived from an EMBL/GenBank/DDBJ whole genome shotgun (WGS) entry which is preliminary data.</text>
</comment>
<gene>
    <name evidence="1" type="ORF">PDJAM_G00197830</name>
</gene>
<evidence type="ECO:0000313" key="1">
    <source>
        <dbReference type="EMBL" id="MCJ8731285.1"/>
    </source>
</evidence>
<feature type="non-terminal residue" evidence="1">
    <location>
        <position position="123"/>
    </location>
</feature>
<dbReference type="EMBL" id="CM040978">
    <property type="protein sequence ID" value="MCJ8731285.1"/>
    <property type="molecule type" value="Genomic_DNA"/>
</dbReference>
<proteinExistence type="predicted"/>
<evidence type="ECO:0000313" key="2">
    <source>
        <dbReference type="Proteomes" id="UP000830395"/>
    </source>
</evidence>
<organism evidence="1 2">
    <name type="scientific">Pangasius djambal</name>
    <dbReference type="NCBI Taxonomy" id="1691987"/>
    <lineage>
        <taxon>Eukaryota</taxon>
        <taxon>Metazoa</taxon>
        <taxon>Chordata</taxon>
        <taxon>Craniata</taxon>
        <taxon>Vertebrata</taxon>
        <taxon>Euteleostomi</taxon>
        <taxon>Actinopterygii</taxon>
        <taxon>Neopterygii</taxon>
        <taxon>Teleostei</taxon>
        <taxon>Ostariophysi</taxon>
        <taxon>Siluriformes</taxon>
        <taxon>Pangasiidae</taxon>
        <taxon>Pangasius</taxon>
    </lineage>
</organism>
<sequence length="123" mass="13770">MQDFHGYCVSFSRVLLFGFLQGVCVGLADTVKVLKVGSSLDLPFQYPIESVLSVQWAFNKNIFAEYSTDQNYTLLESQFGGRLKEDYDRVGVTVQDLQPQDSGTFSVAAVSIKPQYQTQILKV</sequence>
<name>A0ACC5Y7A7_9TELE</name>